<organism evidence="1 2">
    <name type="scientific">Takifugu flavidus</name>
    <name type="common">sansaifugu</name>
    <dbReference type="NCBI Taxonomy" id="433684"/>
    <lineage>
        <taxon>Eukaryota</taxon>
        <taxon>Metazoa</taxon>
        <taxon>Chordata</taxon>
        <taxon>Craniata</taxon>
        <taxon>Vertebrata</taxon>
        <taxon>Euteleostomi</taxon>
        <taxon>Actinopterygii</taxon>
        <taxon>Neopterygii</taxon>
        <taxon>Teleostei</taxon>
        <taxon>Neoteleostei</taxon>
        <taxon>Acanthomorphata</taxon>
        <taxon>Eupercaria</taxon>
        <taxon>Tetraodontiformes</taxon>
        <taxon>Tetradontoidea</taxon>
        <taxon>Tetraodontidae</taxon>
        <taxon>Takifugu</taxon>
    </lineage>
</organism>
<sequence length="101" mass="11001">MGSGWEEGRLENLPLGPLSFGSGRSCARVEGLLASWLGSHKHLLKRKLPRKGGGTIYLNHCNTSPSSQVYLEPQITIFAASEGSTVVTPSVLRPLKWLRNT</sequence>
<name>A0A5C6NW16_9TELE</name>
<proteinExistence type="predicted"/>
<dbReference type="Proteomes" id="UP000324091">
    <property type="component" value="Chromosome 17"/>
</dbReference>
<comment type="caution">
    <text evidence="1">The sequence shown here is derived from an EMBL/GenBank/DDBJ whole genome shotgun (WGS) entry which is preliminary data.</text>
</comment>
<protein>
    <submittedName>
        <fullName evidence="1">Uncharacterized protein</fullName>
    </submittedName>
</protein>
<reference evidence="1 2" key="1">
    <citation type="submission" date="2019-04" db="EMBL/GenBank/DDBJ databases">
        <title>Chromosome genome assembly for Takifugu flavidus.</title>
        <authorList>
            <person name="Xiao S."/>
        </authorList>
    </citation>
    <scope>NUCLEOTIDE SEQUENCE [LARGE SCALE GENOMIC DNA]</scope>
    <source>
        <strain evidence="1">HTHZ2018</strain>
        <tissue evidence="1">Muscle</tissue>
    </source>
</reference>
<dbReference type="EMBL" id="RHFK02000009">
    <property type="protein sequence ID" value="TWW70771.1"/>
    <property type="molecule type" value="Genomic_DNA"/>
</dbReference>
<keyword evidence="2" id="KW-1185">Reference proteome</keyword>
<evidence type="ECO:0000313" key="2">
    <source>
        <dbReference type="Proteomes" id="UP000324091"/>
    </source>
</evidence>
<accession>A0A5C6NW16</accession>
<gene>
    <name evidence="1" type="ORF">D4764_17G0002540</name>
</gene>
<evidence type="ECO:0000313" key="1">
    <source>
        <dbReference type="EMBL" id="TWW70771.1"/>
    </source>
</evidence>
<dbReference type="AlphaFoldDB" id="A0A5C6NW16"/>